<dbReference type="SUPFAM" id="SSF48452">
    <property type="entry name" value="TPR-like"/>
    <property type="match status" value="1"/>
</dbReference>
<dbReference type="InterPro" id="IPR011990">
    <property type="entry name" value="TPR-like_helical_dom_sf"/>
</dbReference>
<dbReference type="Pfam" id="PF13181">
    <property type="entry name" value="TPR_8"/>
    <property type="match status" value="1"/>
</dbReference>
<gene>
    <name evidence="2" type="primary">TPR7</name>
    <name evidence="2" type="ORF">OSTLU_18903</name>
</gene>
<proteinExistence type="predicted"/>
<dbReference type="AlphaFoldDB" id="A4SAK4"/>
<dbReference type="SMART" id="SM00028">
    <property type="entry name" value="TPR"/>
    <property type="match status" value="3"/>
</dbReference>
<keyword evidence="1" id="KW-0802">TPR repeat</keyword>
<dbReference type="PANTHER" id="PTHR46512">
    <property type="entry name" value="PEPTIDYLPROLYL ISOMERASE"/>
    <property type="match status" value="1"/>
</dbReference>
<dbReference type="GO" id="GO:0005829">
    <property type="term" value="C:cytosol"/>
    <property type="evidence" value="ECO:0007669"/>
    <property type="project" value="TreeGrafter"/>
</dbReference>
<dbReference type="GO" id="GO:0012505">
    <property type="term" value="C:endomembrane system"/>
    <property type="evidence" value="ECO:0007669"/>
    <property type="project" value="TreeGrafter"/>
</dbReference>
<dbReference type="GO" id="GO:0016020">
    <property type="term" value="C:membrane"/>
    <property type="evidence" value="ECO:0007669"/>
    <property type="project" value="TreeGrafter"/>
</dbReference>
<name>A4SAK4_OSTLU</name>
<reference evidence="2 3" key="1">
    <citation type="journal article" date="2007" name="Proc. Natl. Acad. Sci. U.S.A.">
        <title>The tiny eukaryote Ostreococcus provides genomic insights into the paradox of plankton speciation.</title>
        <authorList>
            <person name="Palenik B."/>
            <person name="Grimwood J."/>
            <person name="Aerts A."/>
            <person name="Rouze P."/>
            <person name="Salamov A."/>
            <person name="Putnam N."/>
            <person name="Dupont C."/>
            <person name="Jorgensen R."/>
            <person name="Derelle E."/>
            <person name="Rombauts S."/>
            <person name="Zhou K."/>
            <person name="Otillar R."/>
            <person name="Merchant S.S."/>
            <person name="Podell S."/>
            <person name="Gaasterland T."/>
            <person name="Napoli C."/>
            <person name="Gendler K."/>
            <person name="Manuell A."/>
            <person name="Tai V."/>
            <person name="Vallon O."/>
            <person name="Piganeau G."/>
            <person name="Jancek S."/>
            <person name="Heijde M."/>
            <person name="Jabbari K."/>
            <person name="Bowler C."/>
            <person name="Lohr M."/>
            <person name="Robbens S."/>
            <person name="Werner G."/>
            <person name="Dubchak I."/>
            <person name="Pazour G.J."/>
            <person name="Ren Q."/>
            <person name="Paulsen I."/>
            <person name="Delwiche C."/>
            <person name="Schmutz J."/>
            <person name="Rokhsar D."/>
            <person name="Van de Peer Y."/>
            <person name="Moreau H."/>
            <person name="Grigoriev I.V."/>
        </authorList>
    </citation>
    <scope>NUCLEOTIDE SEQUENCE [LARGE SCALE GENOMIC DNA]</scope>
    <source>
        <strain evidence="2 3">CCE9901</strain>
    </source>
</reference>
<evidence type="ECO:0000313" key="3">
    <source>
        <dbReference type="Proteomes" id="UP000001568"/>
    </source>
</evidence>
<organism evidence="2 3">
    <name type="scientific">Ostreococcus lucimarinus (strain CCE9901)</name>
    <dbReference type="NCBI Taxonomy" id="436017"/>
    <lineage>
        <taxon>Eukaryota</taxon>
        <taxon>Viridiplantae</taxon>
        <taxon>Chlorophyta</taxon>
        <taxon>Mamiellophyceae</taxon>
        <taxon>Mamiellales</taxon>
        <taxon>Bathycoccaceae</taxon>
        <taxon>Ostreococcus</taxon>
    </lineage>
</organism>
<dbReference type="Gramene" id="ABP00764">
    <property type="protein sequence ID" value="ABP00764"/>
    <property type="gene ID" value="OSTLU_18903"/>
</dbReference>
<evidence type="ECO:0000256" key="1">
    <source>
        <dbReference type="PROSITE-ProRule" id="PRU00339"/>
    </source>
</evidence>
<dbReference type="HOGENOM" id="CLU_1071146_0_0_1"/>
<dbReference type="EMBL" id="CP000599">
    <property type="protein sequence ID" value="ABP00764.1"/>
    <property type="molecule type" value="Genomic_DNA"/>
</dbReference>
<dbReference type="OMA" id="FSKWANN"/>
<dbReference type="GeneID" id="5006504"/>
<keyword evidence="3" id="KW-1185">Reference proteome</keyword>
<dbReference type="Proteomes" id="UP000001568">
    <property type="component" value="Chromosome 19"/>
</dbReference>
<dbReference type="InterPro" id="IPR050754">
    <property type="entry name" value="FKBP4/5/8-like"/>
</dbReference>
<dbReference type="GO" id="GO:0005740">
    <property type="term" value="C:mitochondrial envelope"/>
    <property type="evidence" value="ECO:0007669"/>
    <property type="project" value="TreeGrafter"/>
</dbReference>
<dbReference type="OrthoDB" id="1902587at2759"/>
<dbReference type="STRING" id="436017.A4SAK4"/>
<dbReference type="KEGG" id="olu:OSTLU_18903"/>
<dbReference type="eggNOG" id="KOG0543">
    <property type="taxonomic scope" value="Eukaryota"/>
</dbReference>
<sequence length="260" mass="29664">MDFRDAVLRSNEEAQRNVAPFLRTRALRAVISTFRNDANGDFGKWATNPLVLRMLSEMQTALDEGRASEEEIERFMVNYLSDSKNDGHDAFKKRTTREANLETKDLVGALNEQCELRCKGNAHYERREFAEARECYAQALGIMNLVKGKNPFDADECLKNRAACLRNLGAACMGLKLYGEAIEHLSEYLRASPDDARILCRRGRAFVGRGDFAAAERDFAACLRLDPYDAEPHDELARLRDARRRDRERSRALSRSMFQS</sequence>
<dbReference type="Gene3D" id="1.25.40.10">
    <property type="entry name" value="Tetratricopeptide repeat domain"/>
    <property type="match status" value="1"/>
</dbReference>
<protein>
    <submittedName>
        <fullName evidence="2">TRP-containing protein</fullName>
    </submittedName>
</protein>
<dbReference type="RefSeq" id="XP_001422447.1">
    <property type="nucleotide sequence ID" value="XM_001422410.1"/>
</dbReference>
<accession>A4SAK4</accession>
<dbReference type="PANTHER" id="PTHR46512:SF1">
    <property type="entry name" value="PEPTIDYLPROLYL ISOMERASE"/>
    <property type="match status" value="1"/>
</dbReference>
<dbReference type="PROSITE" id="PS50005">
    <property type="entry name" value="TPR"/>
    <property type="match status" value="1"/>
</dbReference>
<feature type="repeat" description="TPR" evidence="1">
    <location>
        <begin position="196"/>
        <end position="229"/>
    </location>
</feature>
<dbReference type="GO" id="GO:0044183">
    <property type="term" value="F:protein folding chaperone"/>
    <property type="evidence" value="ECO:0007669"/>
    <property type="project" value="TreeGrafter"/>
</dbReference>
<dbReference type="InterPro" id="IPR019734">
    <property type="entry name" value="TPR_rpt"/>
</dbReference>
<evidence type="ECO:0000313" key="2">
    <source>
        <dbReference type="EMBL" id="ABP00764.1"/>
    </source>
</evidence>